<comment type="caution">
    <text evidence="6">Lacks conserved residue(s) required for the propagation of feature annotation.</text>
</comment>
<comment type="subcellular location">
    <subcellularLocation>
        <location evidence="6">Cell membrane</location>
        <topology evidence="6">Multi-pass membrane protein</topology>
    </subcellularLocation>
    <subcellularLocation>
        <location evidence="1">Membrane</location>
    </subcellularLocation>
</comment>
<dbReference type="Proteomes" id="UP000189628">
    <property type="component" value="Chromosome"/>
</dbReference>
<dbReference type="PANTHER" id="PTHR23427">
    <property type="entry name" value="SURFEIT LOCUS PROTEIN"/>
    <property type="match status" value="1"/>
</dbReference>
<accession>A0A1U9VHS8</accession>
<organism evidence="7 8">
    <name type="scientific">blood disease bacterium A2-HR MARDI</name>
    <dbReference type="NCBI Taxonomy" id="1944648"/>
    <lineage>
        <taxon>Bacteria</taxon>
        <taxon>Pseudomonadati</taxon>
        <taxon>Pseudomonadota</taxon>
        <taxon>Betaproteobacteria</taxon>
        <taxon>Burkholderiales</taxon>
        <taxon>Burkholderiaceae</taxon>
        <taxon>Ralstonia</taxon>
        <taxon>Ralstonia solanacearum species complex</taxon>
    </lineage>
</organism>
<evidence type="ECO:0000256" key="4">
    <source>
        <dbReference type="ARBA" id="ARBA00022989"/>
    </source>
</evidence>
<keyword evidence="3 6" id="KW-0812">Transmembrane</keyword>
<feature type="transmembrane region" description="Helical" evidence="6">
    <location>
        <begin position="221"/>
        <end position="243"/>
    </location>
</feature>
<dbReference type="EMBL" id="CP019911">
    <property type="protein sequence ID" value="AQW30045.1"/>
    <property type="molecule type" value="Genomic_DNA"/>
</dbReference>
<dbReference type="Pfam" id="PF02104">
    <property type="entry name" value="SURF1"/>
    <property type="match status" value="1"/>
</dbReference>
<dbReference type="InterPro" id="IPR002994">
    <property type="entry name" value="Surf1/Shy1"/>
</dbReference>
<dbReference type="PANTHER" id="PTHR23427:SF2">
    <property type="entry name" value="SURFEIT LOCUS PROTEIN 1"/>
    <property type="match status" value="1"/>
</dbReference>
<evidence type="ECO:0000256" key="1">
    <source>
        <dbReference type="ARBA" id="ARBA00004370"/>
    </source>
</evidence>
<dbReference type="PROSITE" id="PS50895">
    <property type="entry name" value="SURF1"/>
    <property type="match status" value="1"/>
</dbReference>
<name>A0A1U9VHS8_9RALS</name>
<keyword evidence="5 6" id="KW-0472">Membrane</keyword>
<dbReference type="CDD" id="cd06662">
    <property type="entry name" value="SURF1"/>
    <property type="match status" value="1"/>
</dbReference>
<dbReference type="AlphaFoldDB" id="A0A1U9VHS8"/>
<dbReference type="InterPro" id="IPR045214">
    <property type="entry name" value="Surf1/Surf4"/>
</dbReference>
<evidence type="ECO:0000256" key="3">
    <source>
        <dbReference type="ARBA" id="ARBA00022692"/>
    </source>
</evidence>
<evidence type="ECO:0000256" key="6">
    <source>
        <dbReference type="RuleBase" id="RU363076"/>
    </source>
</evidence>
<reference evidence="7 8" key="1">
    <citation type="submission" date="2017-02" db="EMBL/GenBank/DDBJ databases">
        <title>Blood Disease Bacterium A2-HR MARDI.</title>
        <authorList>
            <person name="Badrun R."/>
            <person name="Abu Bakar N."/>
            <person name="Laboh R."/>
        </authorList>
    </citation>
    <scope>NUCLEOTIDE SEQUENCE [LARGE SCALE GENOMIC DNA]</scope>
    <source>
        <strain evidence="7 8">A2-HR MARDI</strain>
    </source>
</reference>
<evidence type="ECO:0000313" key="7">
    <source>
        <dbReference type="EMBL" id="AQW30045.1"/>
    </source>
</evidence>
<evidence type="ECO:0000313" key="8">
    <source>
        <dbReference type="Proteomes" id="UP000189628"/>
    </source>
</evidence>
<proteinExistence type="inferred from homology"/>
<sequence>MTARVGLRQWFAPVPMLAGVALIALTCALGRWQLSRAQERIERQARIEAMAHAPAQRVTAQPVAADAVMYRPVLLRGTFDVAHTVLLENRPHMTSGVSRPGFEVLMPLMLEGTGARAVLVNRGWLPRDPVERTRIAPYTTPTGEVQVEGIAVPHARRVYSFGRKDGADEAGQRLRQNIDLDAFAREIGVPLQPFVVEQHADAQDGLQRDWPRADSGADRNYGYAFQWFSMATAVLALMIVYGVRRYRRLNGASPAD</sequence>
<keyword evidence="4 6" id="KW-1133">Transmembrane helix</keyword>
<dbReference type="GO" id="GO:0005886">
    <property type="term" value="C:plasma membrane"/>
    <property type="evidence" value="ECO:0007669"/>
    <property type="project" value="UniProtKB-SubCell"/>
</dbReference>
<evidence type="ECO:0000256" key="5">
    <source>
        <dbReference type="ARBA" id="ARBA00023136"/>
    </source>
</evidence>
<dbReference type="RefSeq" id="WP_078222372.1">
    <property type="nucleotide sequence ID" value="NZ_CP019911.1"/>
</dbReference>
<keyword evidence="6" id="KW-1003">Cell membrane</keyword>
<evidence type="ECO:0000256" key="2">
    <source>
        <dbReference type="ARBA" id="ARBA00007165"/>
    </source>
</evidence>
<protein>
    <recommendedName>
        <fullName evidence="6">SURF1-like protein</fullName>
    </recommendedName>
</protein>
<comment type="similarity">
    <text evidence="2 6">Belongs to the SURF1 family.</text>
</comment>
<gene>
    <name evidence="7" type="ORF">B0B51_08645</name>
</gene>